<keyword evidence="3 8" id="KW-0812">Transmembrane</keyword>
<dbReference type="STRING" id="595528.A0A0D2X431"/>
<keyword evidence="6 8" id="KW-0472">Membrane</keyword>
<dbReference type="InterPro" id="IPR008506">
    <property type="entry name" value="SND2/TMEM208"/>
</dbReference>
<evidence type="ECO:0000256" key="7">
    <source>
        <dbReference type="SAM" id="MobiDB-lite"/>
    </source>
</evidence>
<evidence type="ECO:0008006" key="11">
    <source>
        <dbReference type="Google" id="ProtNLM"/>
    </source>
</evidence>
<feature type="transmembrane region" description="Helical" evidence="8">
    <location>
        <begin position="99"/>
        <end position="119"/>
    </location>
</feature>
<evidence type="ECO:0000313" key="9">
    <source>
        <dbReference type="EMBL" id="KJE95349.1"/>
    </source>
</evidence>
<dbReference type="InParanoid" id="A0A0D2X431"/>
<evidence type="ECO:0000313" key="10">
    <source>
        <dbReference type="Proteomes" id="UP000008743"/>
    </source>
</evidence>
<dbReference type="PhylomeDB" id="A0A0D2X431"/>
<feature type="region of interest" description="Disordered" evidence="7">
    <location>
        <begin position="153"/>
        <end position="178"/>
    </location>
</feature>
<accession>A0A0D2X431</accession>
<evidence type="ECO:0000256" key="2">
    <source>
        <dbReference type="ARBA" id="ARBA00009950"/>
    </source>
</evidence>
<protein>
    <recommendedName>
        <fullName evidence="11">Transmembrane protein 208</fullName>
    </recommendedName>
</protein>
<evidence type="ECO:0000256" key="5">
    <source>
        <dbReference type="ARBA" id="ARBA00022989"/>
    </source>
</evidence>
<evidence type="ECO:0000256" key="3">
    <source>
        <dbReference type="ARBA" id="ARBA00022692"/>
    </source>
</evidence>
<feature type="compositionally biased region" description="Basic and acidic residues" evidence="7">
    <location>
        <begin position="164"/>
        <end position="178"/>
    </location>
</feature>
<comment type="similarity">
    <text evidence="2">Belongs to the TMEM208 family.</text>
</comment>
<dbReference type="EMBL" id="KE346369">
    <property type="protein sequence ID" value="KJE95349.1"/>
    <property type="molecule type" value="Genomic_DNA"/>
</dbReference>
<sequence length="178" mass="19835">MANSSNKRIYEANKRILSLHLNIVLISLVLFLLVRIGWQFDSMSTWIWVAAAGVVGSDAICYSLLAASGRASFSPSGELLDAGHDLDAGGLSEYYKDVIYVNCAVKALSVFFNAAWLIWAVIPVFATYKVWGMFLGPLVMSWFSRGDQQSDQMDEATAKRLAKKERQAARAEKFNTRR</sequence>
<dbReference type="PANTHER" id="PTHR13505:SF7">
    <property type="entry name" value="TRANSMEMBRANE PROTEIN 208"/>
    <property type="match status" value="1"/>
</dbReference>
<organism evidence="9 10">
    <name type="scientific">Capsaspora owczarzaki (strain ATCC 30864)</name>
    <dbReference type="NCBI Taxonomy" id="595528"/>
    <lineage>
        <taxon>Eukaryota</taxon>
        <taxon>Filasterea</taxon>
        <taxon>Capsaspora</taxon>
    </lineage>
</organism>
<evidence type="ECO:0000256" key="6">
    <source>
        <dbReference type="ARBA" id="ARBA00023136"/>
    </source>
</evidence>
<name>A0A0D2X431_CAPO3</name>
<comment type="subcellular location">
    <subcellularLocation>
        <location evidence="1">Endoplasmic reticulum membrane</location>
        <topology evidence="1">Multi-pass membrane protein</topology>
    </subcellularLocation>
</comment>
<keyword evidence="10" id="KW-1185">Reference proteome</keyword>
<dbReference type="FunCoup" id="A0A0D2X431">
    <property type="interactions" value="5"/>
</dbReference>
<dbReference type="Pfam" id="PF05620">
    <property type="entry name" value="TMEM208_SND2"/>
    <property type="match status" value="1"/>
</dbReference>
<evidence type="ECO:0000256" key="1">
    <source>
        <dbReference type="ARBA" id="ARBA00004477"/>
    </source>
</evidence>
<evidence type="ECO:0000256" key="8">
    <source>
        <dbReference type="SAM" id="Phobius"/>
    </source>
</evidence>
<dbReference type="OrthoDB" id="276296at2759"/>
<dbReference type="Proteomes" id="UP000008743">
    <property type="component" value="Unassembled WGS sequence"/>
</dbReference>
<dbReference type="eggNOG" id="KOG3269">
    <property type="taxonomic scope" value="Eukaryota"/>
</dbReference>
<proteinExistence type="inferred from homology"/>
<feature type="transmembrane region" description="Helical" evidence="8">
    <location>
        <begin position="125"/>
        <end position="143"/>
    </location>
</feature>
<feature type="transmembrane region" description="Helical" evidence="8">
    <location>
        <begin position="46"/>
        <end position="65"/>
    </location>
</feature>
<dbReference type="GO" id="GO:0006624">
    <property type="term" value="P:vacuolar protein processing"/>
    <property type="evidence" value="ECO:0007669"/>
    <property type="project" value="TreeGrafter"/>
</dbReference>
<reference evidence="10" key="1">
    <citation type="submission" date="2011-02" db="EMBL/GenBank/DDBJ databases">
        <title>The Genome Sequence of Capsaspora owczarzaki ATCC 30864.</title>
        <authorList>
            <person name="Russ C."/>
            <person name="Cuomo C."/>
            <person name="Burger G."/>
            <person name="Gray M.W."/>
            <person name="Holland P.W.H."/>
            <person name="King N."/>
            <person name="Lang F.B.F."/>
            <person name="Roger A.J."/>
            <person name="Ruiz-Trillo I."/>
            <person name="Young S.K."/>
            <person name="Zeng Q."/>
            <person name="Gargeya S."/>
            <person name="Alvarado L."/>
            <person name="Berlin A."/>
            <person name="Chapman S.B."/>
            <person name="Chen Z."/>
            <person name="Freedman E."/>
            <person name="Gellesch M."/>
            <person name="Goldberg J."/>
            <person name="Griggs A."/>
            <person name="Gujja S."/>
            <person name="Heilman E."/>
            <person name="Heiman D."/>
            <person name="Howarth C."/>
            <person name="Mehta T."/>
            <person name="Neiman D."/>
            <person name="Pearson M."/>
            <person name="Roberts A."/>
            <person name="Saif S."/>
            <person name="Shea T."/>
            <person name="Shenoy N."/>
            <person name="Sisk P."/>
            <person name="Stolte C."/>
            <person name="Sykes S."/>
            <person name="White J."/>
            <person name="Yandava C."/>
            <person name="Haas B."/>
            <person name="Nusbaum C."/>
            <person name="Birren B."/>
        </authorList>
    </citation>
    <scope>NUCLEOTIDE SEQUENCE</scope>
    <source>
        <strain evidence="10">ATCC 30864</strain>
    </source>
</reference>
<dbReference type="AlphaFoldDB" id="A0A0D2X431"/>
<keyword evidence="4" id="KW-0256">Endoplasmic reticulum</keyword>
<gene>
    <name evidence="9" type="ORF">CAOG_005804</name>
</gene>
<keyword evidence="5 8" id="KW-1133">Transmembrane helix</keyword>
<feature type="transmembrane region" description="Helical" evidence="8">
    <location>
        <begin position="21"/>
        <end position="40"/>
    </location>
</feature>
<dbReference type="GO" id="GO:0005789">
    <property type="term" value="C:endoplasmic reticulum membrane"/>
    <property type="evidence" value="ECO:0007669"/>
    <property type="project" value="UniProtKB-SubCell"/>
</dbReference>
<dbReference type="PANTHER" id="PTHR13505">
    <property type="entry name" value="TRANSMEMBRANE PROTEIN 208"/>
    <property type="match status" value="1"/>
</dbReference>
<evidence type="ECO:0000256" key="4">
    <source>
        <dbReference type="ARBA" id="ARBA00022824"/>
    </source>
</evidence>
<dbReference type="GO" id="GO:0005773">
    <property type="term" value="C:vacuole"/>
    <property type="evidence" value="ECO:0007669"/>
    <property type="project" value="GOC"/>
</dbReference>